<dbReference type="RefSeq" id="WP_144389213.1">
    <property type="nucleotide sequence ID" value="NZ_CANNCB010000088.1"/>
</dbReference>
<dbReference type="EMBL" id="VMKJ01000064">
    <property type="protein sequence ID" value="TVO32114.1"/>
    <property type="molecule type" value="Genomic_DNA"/>
</dbReference>
<comment type="caution">
    <text evidence="1">The sequence shown here is derived from an EMBL/GenBank/DDBJ whole genome shotgun (WGS) entry which is preliminary data.</text>
</comment>
<reference evidence="1 2" key="1">
    <citation type="submission" date="2019-07" db="EMBL/GenBank/DDBJ databases">
        <title>The draft genome sequence of Vibrio algivorus M1486.</title>
        <authorList>
            <person name="Meng X."/>
        </authorList>
    </citation>
    <scope>NUCLEOTIDE SEQUENCE [LARGE SCALE GENOMIC DNA]</scope>
    <source>
        <strain evidence="1 2">M1486</strain>
    </source>
</reference>
<proteinExistence type="predicted"/>
<evidence type="ECO:0000313" key="1">
    <source>
        <dbReference type="EMBL" id="TVO32114.1"/>
    </source>
</evidence>
<dbReference type="OrthoDB" id="5815268at2"/>
<dbReference type="AlphaFoldDB" id="A0A557NUL6"/>
<evidence type="ECO:0000313" key="2">
    <source>
        <dbReference type="Proteomes" id="UP000319828"/>
    </source>
</evidence>
<organism evidence="1 2">
    <name type="scientific">Vibrio algivorus</name>
    <dbReference type="NCBI Taxonomy" id="1667024"/>
    <lineage>
        <taxon>Bacteria</taxon>
        <taxon>Pseudomonadati</taxon>
        <taxon>Pseudomonadota</taxon>
        <taxon>Gammaproteobacteria</taxon>
        <taxon>Vibrionales</taxon>
        <taxon>Vibrionaceae</taxon>
        <taxon>Vibrio</taxon>
    </lineage>
</organism>
<accession>A0A557NUL6</accession>
<gene>
    <name evidence="1" type="ORF">FOF44_17495</name>
</gene>
<sequence>MKIVTKGAATTTGGVVIEGHDVLNIEFKPVTVVGQKATCGSGRKSCKGVGEIVPLTPDHKCIFMGIEVVLDRYKVLCNCDDNFVIANVQTTDVGYFQGTGRSASVASSQSYSSTAQMVSNGSASVSSTANATAVPSSLAPKVTVVSSQIPEPKDPHEDEEFMLGWGMCQEEDATNAFILSLFESQPDPKINALFRIHNQHLTTPVRKGDMYVMLNKEPTKPEDIQALNDLKFQVQSANAGLKQLSKEERAVVIDRLPLLDHAVMSEEHNDQSEIKTGYPFLANSSAGIGVLSTAVGQRLKDVSTSLNNINDLYMKHVAPLNNRSSIPLEFYAMRQIQFKALDNSLERLTMAKLDIPQYHKIAKTLNLSTKSIVHHSDEILKAGYASQLLGQRIEYLAKLSKGVKSAGYVGVALEAINRGSQIVDACSENADGQCKEVSFTQGSGLAGSVVGGTIFGLATQTVIAAGTGVLITIGVTVSAPVVGIVSIVAVTASSFYGGNIGGDLGESVGKWIYKTVED</sequence>
<name>A0A557NUL6_9VIBR</name>
<protein>
    <submittedName>
        <fullName evidence="1">PAAR domain-containing protein</fullName>
    </submittedName>
</protein>
<dbReference type="Proteomes" id="UP000319828">
    <property type="component" value="Unassembled WGS sequence"/>
</dbReference>
<dbReference type="CDD" id="cd14744">
    <property type="entry name" value="PAAR_CT_2"/>
    <property type="match status" value="1"/>
</dbReference>